<dbReference type="RefSeq" id="WP_138108822.1">
    <property type="nucleotide sequence ID" value="NZ_JANJGI010000007.1"/>
</dbReference>
<evidence type="ECO:0000313" key="1">
    <source>
        <dbReference type="EMBL" id="TLS98959.1"/>
    </source>
</evidence>
<gene>
    <name evidence="1" type="primary">flgL</name>
    <name evidence="1" type="ORF">FE247_06490</name>
</gene>
<name>A0ABY2V442_9BACT</name>
<dbReference type="NCBIfam" id="TIGR02550">
    <property type="entry name" value="flagell_flgL"/>
    <property type="match status" value="1"/>
</dbReference>
<keyword evidence="1" id="KW-0969">Cilium</keyword>
<proteinExistence type="predicted"/>
<accession>A0ABY2V442</accession>
<organism evidence="1 2">
    <name type="scientific">Aliarcobacter cibarius</name>
    <dbReference type="NCBI Taxonomy" id="255507"/>
    <lineage>
        <taxon>Bacteria</taxon>
        <taxon>Pseudomonadati</taxon>
        <taxon>Campylobacterota</taxon>
        <taxon>Epsilonproteobacteria</taxon>
        <taxon>Campylobacterales</taxon>
        <taxon>Arcobacteraceae</taxon>
        <taxon>Aliarcobacter</taxon>
    </lineage>
</organism>
<dbReference type="Proteomes" id="UP000305417">
    <property type="component" value="Unassembled WGS sequence"/>
</dbReference>
<keyword evidence="1" id="KW-0282">Flagellum</keyword>
<dbReference type="PANTHER" id="PTHR42792">
    <property type="entry name" value="FLAGELLIN"/>
    <property type="match status" value="1"/>
</dbReference>
<dbReference type="EMBL" id="VBUC01000012">
    <property type="protein sequence ID" value="TLS98959.1"/>
    <property type="molecule type" value="Genomic_DNA"/>
</dbReference>
<dbReference type="SUPFAM" id="SSF64518">
    <property type="entry name" value="Phase 1 flagellin"/>
    <property type="match status" value="1"/>
</dbReference>
<keyword evidence="2" id="KW-1185">Reference proteome</keyword>
<dbReference type="InterPro" id="IPR013384">
    <property type="entry name" value="Flagell_FlgL"/>
</dbReference>
<dbReference type="InterPro" id="IPR001492">
    <property type="entry name" value="Flagellin"/>
</dbReference>
<protein>
    <submittedName>
        <fullName evidence="1">Flagellar hook-associated protein 3</fullName>
    </submittedName>
</protein>
<sequence>MISQVEQTIYRLNNLDKTQQKLNYQLSTKQQLENGSDDSVLFGRITSAQDKVRTFEGIKTIVERTKVQNDMSDSSLKEAKNLLTFIKSELMKANTDTTSDDGLKSIAVVLAGTRENLLTLANTQVEGEYLFSGSDSSKKPFVEVNGKISYVGDNKLRRVAVEEGSYRDRGVNGFDAMMYSSSVAYKGNDLTFTETDRILDQNGNEWKLDMNSATPPSPALPLTLRKYDLDGNSTINTITPVTFDGTTNTYTITTPSDVGTKFEAKTSIFDLMNSVINTLNMVDEVGNPISRDIVRDNLAKQIDAIDQSFDDMNITHADLGAKNKVFETALESIDSKLVQYKKLEEALSSADLTEVAIQIKALELTYTAMYSTVARTNELSLVNFMK</sequence>
<comment type="caution">
    <text evidence="1">The sequence shown here is derived from an EMBL/GenBank/DDBJ whole genome shotgun (WGS) entry which is preliminary data.</text>
</comment>
<reference evidence="1 2" key="1">
    <citation type="submission" date="2019-05" db="EMBL/GenBank/DDBJ databases">
        <title>Arcobacter cibarius and Arcobacter thereius providing challenges in identification an antibiotic susceptibility and Quinolone resistance.</title>
        <authorList>
            <person name="Busch A."/>
            <person name="Hanel I."/>
            <person name="Hotzel H."/>
            <person name="Tomaso H."/>
        </authorList>
    </citation>
    <scope>NUCLEOTIDE SEQUENCE [LARGE SCALE GENOMIC DNA]</scope>
    <source>
        <strain evidence="1 2">16CS0831-2</strain>
    </source>
</reference>
<dbReference type="Gene3D" id="1.20.1330.10">
    <property type="entry name" value="f41 fragment of flagellin, N-terminal domain"/>
    <property type="match status" value="2"/>
</dbReference>
<dbReference type="PANTHER" id="PTHR42792:SF1">
    <property type="entry name" value="FLAGELLAR HOOK-ASSOCIATED PROTEIN 3"/>
    <property type="match status" value="1"/>
</dbReference>
<keyword evidence="1" id="KW-0966">Cell projection</keyword>
<evidence type="ECO:0000313" key="2">
    <source>
        <dbReference type="Proteomes" id="UP000305417"/>
    </source>
</evidence>